<dbReference type="Proteomes" id="UP000000763">
    <property type="component" value="Chromosome 6"/>
</dbReference>
<feature type="compositionally biased region" description="Basic and acidic residues" evidence="1">
    <location>
        <begin position="12"/>
        <end position="25"/>
    </location>
</feature>
<dbReference type="AlphaFoldDB" id="Q69SR1"/>
<accession>Q69SR1</accession>
<reference evidence="3" key="2">
    <citation type="journal article" date="2008" name="Nucleic Acids Res.">
        <title>The rice annotation project database (RAP-DB): 2008 update.</title>
        <authorList>
            <consortium name="The rice annotation project (RAP)"/>
        </authorList>
    </citation>
    <scope>GENOME REANNOTATION</scope>
    <source>
        <strain evidence="3">cv. Nipponbare</strain>
    </source>
</reference>
<proteinExistence type="predicted"/>
<gene>
    <name evidence="2" type="primary">OSJNBa0016O19.18</name>
</gene>
<organism evidence="2 3">
    <name type="scientific">Oryza sativa subsp. japonica</name>
    <name type="common">Rice</name>
    <dbReference type="NCBI Taxonomy" id="39947"/>
    <lineage>
        <taxon>Eukaryota</taxon>
        <taxon>Viridiplantae</taxon>
        <taxon>Streptophyta</taxon>
        <taxon>Embryophyta</taxon>
        <taxon>Tracheophyta</taxon>
        <taxon>Spermatophyta</taxon>
        <taxon>Magnoliopsida</taxon>
        <taxon>Liliopsida</taxon>
        <taxon>Poales</taxon>
        <taxon>Poaceae</taxon>
        <taxon>BOP clade</taxon>
        <taxon>Oryzoideae</taxon>
        <taxon>Oryzeae</taxon>
        <taxon>Oryzinae</taxon>
        <taxon>Oryza</taxon>
        <taxon>Oryza sativa</taxon>
    </lineage>
</organism>
<protein>
    <submittedName>
        <fullName evidence="2">Uncharacterized protein</fullName>
    </submittedName>
</protein>
<evidence type="ECO:0000313" key="2">
    <source>
        <dbReference type="EMBL" id="BAD35974.1"/>
    </source>
</evidence>
<sequence>METGSKSATELADWRPRNMERRELGESSIEQQPVADMSHVIALGAVLGKGQSSIRGTFKRKKGGAAVQWSICDTVSASNHLVSEDYCNQPDEL</sequence>
<reference evidence="3" key="1">
    <citation type="journal article" date="2005" name="Nature">
        <title>The map-based sequence of the rice genome.</title>
        <authorList>
            <consortium name="International rice genome sequencing project (IRGSP)"/>
            <person name="Matsumoto T."/>
            <person name="Wu J."/>
            <person name="Kanamori H."/>
            <person name="Katayose Y."/>
            <person name="Fujisawa M."/>
            <person name="Namiki N."/>
            <person name="Mizuno H."/>
            <person name="Yamamoto K."/>
            <person name="Antonio B.A."/>
            <person name="Baba T."/>
            <person name="Sakata K."/>
            <person name="Nagamura Y."/>
            <person name="Aoki H."/>
            <person name="Arikawa K."/>
            <person name="Arita K."/>
            <person name="Bito T."/>
            <person name="Chiden Y."/>
            <person name="Fujitsuka N."/>
            <person name="Fukunaka R."/>
            <person name="Hamada M."/>
            <person name="Harada C."/>
            <person name="Hayashi A."/>
            <person name="Hijishita S."/>
            <person name="Honda M."/>
            <person name="Hosokawa S."/>
            <person name="Ichikawa Y."/>
            <person name="Idonuma A."/>
            <person name="Iijima M."/>
            <person name="Ikeda M."/>
            <person name="Ikeno M."/>
            <person name="Ito K."/>
            <person name="Ito S."/>
            <person name="Ito T."/>
            <person name="Ito Y."/>
            <person name="Ito Y."/>
            <person name="Iwabuchi A."/>
            <person name="Kamiya K."/>
            <person name="Karasawa W."/>
            <person name="Kurita K."/>
            <person name="Katagiri S."/>
            <person name="Kikuta A."/>
            <person name="Kobayashi H."/>
            <person name="Kobayashi N."/>
            <person name="Machita K."/>
            <person name="Maehara T."/>
            <person name="Masukawa M."/>
            <person name="Mizubayashi T."/>
            <person name="Mukai Y."/>
            <person name="Nagasaki H."/>
            <person name="Nagata Y."/>
            <person name="Naito S."/>
            <person name="Nakashima M."/>
            <person name="Nakama Y."/>
            <person name="Nakamichi Y."/>
            <person name="Nakamura M."/>
            <person name="Meguro A."/>
            <person name="Negishi M."/>
            <person name="Ohta I."/>
            <person name="Ohta T."/>
            <person name="Okamoto M."/>
            <person name="Ono N."/>
            <person name="Saji S."/>
            <person name="Sakaguchi M."/>
            <person name="Sakai K."/>
            <person name="Shibata M."/>
            <person name="Shimokawa T."/>
            <person name="Song J."/>
            <person name="Takazaki Y."/>
            <person name="Terasawa K."/>
            <person name="Tsugane M."/>
            <person name="Tsuji K."/>
            <person name="Ueda S."/>
            <person name="Waki K."/>
            <person name="Yamagata H."/>
            <person name="Yamamoto M."/>
            <person name="Yamamoto S."/>
            <person name="Yamane H."/>
            <person name="Yoshiki S."/>
            <person name="Yoshihara R."/>
            <person name="Yukawa K."/>
            <person name="Zhong H."/>
            <person name="Yano M."/>
            <person name="Yuan Q."/>
            <person name="Ouyang S."/>
            <person name="Liu J."/>
            <person name="Jones K.M."/>
            <person name="Gansberger K."/>
            <person name="Moffat K."/>
            <person name="Hill J."/>
            <person name="Bera J."/>
            <person name="Fadrosh D."/>
            <person name="Jin S."/>
            <person name="Johri S."/>
            <person name="Kim M."/>
            <person name="Overton L."/>
            <person name="Reardon M."/>
            <person name="Tsitrin T."/>
            <person name="Vuong H."/>
            <person name="Weaver B."/>
            <person name="Ciecko A."/>
            <person name="Tallon L."/>
            <person name="Jackson J."/>
            <person name="Pai G."/>
            <person name="Aken S.V."/>
            <person name="Utterback T."/>
            <person name="Reidmuller S."/>
            <person name="Feldblyum T."/>
            <person name="Hsiao J."/>
            <person name="Zismann V."/>
            <person name="Iobst S."/>
            <person name="de Vazeille A.R."/>
            <person name="Buell C.R."/>
            <person name="Ying K."/>
            <person name="Li Y."/>
            <person name="Lu T."/>
            <person name="Huang Y."/>
            <person name="Zhao Q."/>
            <person name="Feng Q."/>
            <person name="Zhang L."/>
            <person name="Zhu J."/>
            <person name="Weng Q."/>
            <person name="Mu J."/>
            <person name="Lu Y."/>
            <person name="Fan D."/>
            <person name="Liu Y."/>
            <person name="Guan J."/>
            <person name="Zhang Y."/>
            <person name="Yu S."/>
            <person name="Liu X."/>
            <person name="Zhang Y."/>
            <person name="Hong G."/>
            <person name="Han B."/>
            <person name="Choisne N."/>
            <person name="Demange N."/>
            <person name="Orjeda G."/>
            <person name="Samain S."/>
            <person name="Cattolico L."/>
            <person name="Pelletier E."/>
            <person name="Couloux A."/>
            <person name="Segurens B."/>
            <person name="Wincker P."/>
            <person name="D'Hont A."/>
            <person name="Scarpelli C."/>
            <person name="Weissenbach J."/>
            <person name="Salanoubat M."/>
            <person name="Quetier F."/>
            <person name="Yu Y."/>
            <person name="Kim H.R."/>
            <person name="Rambo T."/>
            <person name="Currie J."/>
            <person name="Collura K."/>
            <person name="Luo M."/>
            <person name="Yang T."/>
            <person name="Ammiraju J.S.S."/>
            <person name="Engler F."/>
            <person name="Soderlund C."/>
            <person name="Wing R.A."/>
            <person name="Palmer L.E."/>
            <person name="de la Bastide M."/>
            <person name="Spiegel L."/>
            <person name="Nascimento L."/>
            <person name="Zutavern T."/>
            <person name="O'Shaughnessy A."/>
            <person name="Dike S."/>
            <person name="Dedhia N."/>
            <person name="Preston R."/>
            <person name="Balija V."/>
            <person name="McCombie W.R."/>
            <person name="Chow T."/>
            <person name="Chen H."/>
            <person name="Chung M."/>
            <person name="Chen C."/>
            <person name="Shaw J."/>
            <person name="Wu H."/>
            <person name="Hsiao K."/>
            <person name="Chao Y."/>
            <person name="Chu M."/>
            <person name="Cheng C."/>
            <person name="Hour A."/>
            <person name="Lee P."/>
            <person name="Lin S."/>
            <person name="Lin Y."/>
            <person name="Liou J."/>
            <person name="Liu S."/>
            <person name="Hsing Y."/>
            <person name="Raghuvanshi S."/>
            <person name="Mohanty A."/>
            <person name="Bharti A.K."/>
            <person name="Gaur A."/>
            <person name="Gupta V."/>
            <person name="Kumar D."/>
            <person name="Ravi V."/>
            <person name="Vij S."/>
            <person name="Kapur A."/>
            <person name="Khurana P."/>
            <person name="Khurana P."/>
            <person name="Khurana J.P."/>
            <person name="Tyagi A.K."/>
            <person name="Gaikwad K."/>
            <person name="Singh A."/>
            <person name="Dalal V."/>
            <person name="Srivastava S."/>
            <person name="Dixit A."/>
            <person name="Pal A.K."/>
            <person name="Ghazi I.A."/>
            <person name="Yadav M."/>
            <person name="Pandit A."/>
            <person name="Bhargava A."/>
            <person name="Sureshbabu K."/>
            <person name="Batra K."/>
            <person name="Sharma T.R."/>
            <person name="Mohapatra T."/>
            <person name="Singh N.K."/>
            <person name="Messing J."/>
            <person name="Nelson A.B."/>
            <person name="Fuks G."/>
            <person name="Kavchok S."/>
            <person name="Keizer G."/>
            <person name="Linton E."/>
            <person name="Llaca V."/>
            <person name="Song R."/>
            <person name="Tanyolac B."/>
            <person name="Young S."/>
            <person name="Ho-Il K."/>
            <person name="Hahn J.H."/>
            <person name="Sangsakoo G."/>
            <person name="Vanavichit A."/>
            <person name="de Mattos Luiz.A.T."/>
            <person name="Zimmer P.D."/>
            <person name="Malone G."/>
            <person name="Dellagostin O."/>
            <person name="de Oliveira A.C."/>
            <person name="Bevan M."/>
            <person name="Bancroft I."/>
            <person name="Minx P."/>
            <person name="Cordum H."/>
            <person name="Wilson R."/>
            <person name="Cheng Z."/>
            <person name="Jin W."/>
            <person name="Jiang J."/>
            <person name="Leong S.A."/>
            <person name="Iwama H."/>
            <person name="Gojobori T."/>
            <person name="Itoh T."/>
            <person name="Niimura Y."/>
            <person name="Fujii Y."/>
            <person name="Habara T."/>
            <person name="Sakai H."/>
            <person name="Sato Y."/>
            <person name="Wilson G."/>
            <person name="Kumar K."/>
            <person name="McCouch S."/>
            <person name="Juretic N."/>
            <person name="Hoen D."/>
            <person name="Wright S."/>
            <person name="Bruskiewich R."/>
            <person name="Bureau T."/>
            <person name="Miyao A."/>
            <person name="Hirochika H."/>
            <person name="Nishikawa T."/>
            <person name="Kadowaki K."/>
            <person name="Sugiura M."/>
            <person name="Burr B."/>
            <person name="Sasaki T."/>
        </authorList>
    </citation>
    <scope>NUCLEOTIDE SEQUENCE [LARGE SCALE GENOMIC DNA]</scope>
    <source>
        <strain evidence="3">cv. Nipponbare</strain>
    </source>
</reference>
<evidence type="ECO:0000256" key="1">
    <source>
        <dbReference type="SAM" id="MobiDB-lite"/>
    </source>
</evidence>
<name>Q69SR1_ORYSJ</name>
<feature type="region of interest" description="Disordered" evidence="1">
    <location>
        <begin position="1"/>
        <end position="31"/>
    </location>
</feature>
<evidence type="ECO:0000313" key="3">
    <source>
        <dbReference type="Proteomes" id="UP000000763"/>
    </source>
</evidence>
<dbReference type="EMBL" id="AP004991">
    <property type="protein sequence ID" value="BAD35974.1"/>
    <property type="molecule type" value="Genomic_DNA"/>
</dbReference>